<proteinExistence type="predicted"/>
<dbReference type="Proteomes" id="UP000295499">
    <property type="component" value="Unassembled WGS sequence"/>
</dbReference>
<evidence type="ECO:0000313" key="4">
    <source>
        <dbReference type="Proteomes" id="UP000295499"/>
    </source>
</evidence>
<dbReference type="EMBL" id="SNWM01000003">
    <property type="protein sequence ID" value="TDO21895.1"/>
    <property type="molecule type" value="Genomic_DNA"/>
</dbReference>
<keyword evidence="1" id="KW-0175">Coiled coil</keyword>
<dbReference type="Gene3D" id="3.30.2400.10">
    <property type="entry name" value="Major capsid protein gp5"/>
    <property type="match status" value="1"/>
</dbReference>
<feature type="domain" description="Phage capsid-like C-terminal" evidence="2">
    <location>
        <begin position="192"/>
        <end position="424"/>
    </location>
</feature>
<gene>
    <name evidence="3" type="ORF">CLV32_3003</name>
</gene>
<reference evidence="3 4" key="1">
    <citation type="submission" date="2019-03" db="EMBL/GenBank/DDBJ databases">
        <title>Genomic Encyclopedia of Archaeal and Bacterial Type Strains, Phase II (KMG-II): from individual species to whole genera.</title>
        <authorList>
            <person name="Goeker M."/>
        </authorList>
    </citation>
    <scope>NUCLEOTIDE SEQUENCE [LARGE SCALE GENOMIC DNA]</scope>
    <source>
        <strain evidence="3 4">DSM 19034</strain>
    </source>
</reference>
<sequence>MKNKQFKKLILSLVLIALMVADFVYLKTGASLAFPLILSTDDDETKAAKKLLNETKDEAVKEALEKLEAKQKLEKEAADKVIEKLKKANKETQDHADELDQKLQGIVSGEEAGFKTMEEALADAFKGKKEEIDAIVAADGKQTATLTIEFKAAVDMSVTNTIGSGATAVTITDNTGRVSTIRKRSERYLAKVTVGRTSGNRALWIEETDEQGDPLFIGEGVGKPAASVRYVEKTANVKKVAVYGKVTTEMLADLPQLISYIKNNLAKRLEIKKEDGLFGGDNVGDNLNGAKNTAVAFAAGALAAGVKLANEFDVLEAIGTQVDLAFGDPNAVYVNPTTIQKMKAIKSTAGHPLWKDYVDINGGRNMVVHNMEVIPTTLVPVGEFLGGDMTAANVLFRDTMTAQIGLDGNDFTNNKKTILLEQRLVQYVSANDVKLIVKGTFAAAITALLAP</sequence>
<dbReference type="RefSeq" id="WP_133556767.1">
    <property type="nucleotide sequence ID" value="NZ_SNWM01000003.1"/>
</dbReference>
<name>A0A4R6IIZ0_9SPHI</name>
<accession>A0A4R6IIZ0</accession>
<dbReference type="AlphaFoldDB" id="A0A4R6IIZ0"/>
<comment type="caution">
    <text evidence="3">The sequence shown here is derived from an EMBL/GenBank/DDBJ whole genome shotgun (WGS) entry which is preliminary data.</text>
</comment>
<organism evidence="3 4">
    <name type="scientific">Pedobacter duraquae</name>
    <dbReference type="NCBI Taxonomy" id="425511"/>
    <lineage>
        <taxon>Bacteria</taxon>
        <taxon>Pseudomonadati</taxon>
        <taxon>Bacteroidota</taxon>
        <taxon>Sphingobacteriia</taxon>
        <taxon>Sphingobacteriales</taxon>
        <taxon>Sphingobacteriaceae</taxon>
        <taxon>Pedobacter</taxon>
    </lineage>
</organism>
<keyword evidence="4" id="KW-1185">Reference proteome</keyword>
<feature type="coiled-coil region" evidence="1">
    <location>
        <begin position="56"/>
        <end position="102"/>
    </location>
</feature>
<dbReference type="Gene3D" id="3.30.2320.10">
    <property type="entry name" value="hypothetical protein PF0899 domain"/>
    <property type="match status" value="1"/>
</dbReference>
<dbReference type="OrthoDB" id="1100685at2"/>
<evidence type="ECO:0000256" key="1">
    <source>
        <dbReference type="SAM" id="Coils"/>
    </source>
</evidence>
<dbReference type="Pfam" id="PF05065">
    <property type="entry name" value="Phage_capsid"/>
    <property type="match status" value="1"/>
</dbReference>
<protein>
    <submittedName>
        <fullName evidence="3">Capsid family protein</fullName>
    </submittedName>
</protein>
<dbReference type="SUPFAM" id="SSF56563">
    <property type="entry name" value="Major capsid protein gp5"/>
    <property type="match status" value="1"/>
</dbReference>
<evidence type="ECO:0000259" key="2">
    <source>
        <dbReference type="Pfam" id="PF05065"/>
    </source>
</evidence>
<evidence type="ECO:0000313" key="3">
    <source>
        <dbReference type="EMBL" id="TDO21895.1"/>
    </source>
</evidence>
<dbReference type="InterPro" id="IPR054612">
    <property type="entry name" value="Phage_capsid-like_C"/>
</dbReference>